<dbReference type="Gene3D" id="1.10.10.60">
    <property type="entry name" value="Homeodomain-like"/>
    <property type="match status" value="1"/>
</dbReference>
<name>A0A840EQF2_9ACTN</name>
<keyword evidence="1" id="KW-0805">Transcription regulation</keyword>
<feature type="domain" description="HTH araC/xylS-type" evidence="4">
    <location>
        <begin position="167"/>
        <end position="264"/>
    </location>
</feature>
<dbReference type="AlphaFoldDB" id="A0A840EQF2"/>
<keyword evidence="3" id="KW-0804">Transcription</keyword>
<dbReference type="InterPro" id="IPR014710">
    <property type="entry name" value="RmlC-like_jellyroll"/>
</dbReference>
<evidence type="ECO:0000259" key="4">
    <source>
        <dbReference type="PROSITE" id="PS01124"/>
    </source>
</evidence>
<evidence type="ECO:0000256" key="3">
    <source>
        <dbReference type="ARBA" id="ARBA00023163"/>
    </source>
</evidence>
<evidence type="ECO:0000313" key="6">
    <source>
        <dbReference type="Proteomes" id="UP000551501"/>
    </source>
</evidence>
<proteinExistence type="predicted"/>
<dbReference type="GO" id="GO:0043565">
    <property type="term" value="F:sequence-specific DNA binding"/>
    <property type="evidence" value="ECO:0007669"/>
    <property type="project" value="InterPro"/>
</dbReference>
<organism evidence="5 6">
    <name type="scientific">Gordonia humi</name>
    <dbReference type="NCBI Taxonomy" id="686429"/>
    <lineage>
        <taxon>Bacteria</taxon>
        <taxon>Bacillati</taxon>
        <taxon>Actinomycetota</taxon>
        <taxon>Actinomycetes</taxon>
        <taxon>Mycobacteriales</taxon>
        <taxon>Gordoniaceae</taxon>
        <taxon>Gordonia</taxon>
    </lineage>
</organism>
<dbReference type="Pfam" id="PF12833">
    <property type="entry name" value="HTH_18"/>
    <property type="match status" value="1"/>
</dbReference>
<evidence type="ECO:0000256" key="1">
    <source>
        <dbReference type="ARBA" id="ARBA00023015"/>
    </source>
</evidence>
<dbReference type="InterPro" id="IPR009057">
    <property type="entry name" value="Homeodomain-like_sf"/>
</dbReference>
<dbReference type="EMBL" id="JACIFP010000001">
    <property type="protein sequence ID" value="MBB4133932.1"/>
    <property type="molecule type" value="Genomic_DNA"/>
</dbReference>
<gene>
    <name evidence="5" type="ORF">BKA16_000484</name>
</gene>
<dbReference type="PANTHER" id="PTHR46796:SF15">
    <property type="entry name" value="BLL1074 PROTEIN"/>
    <property type="match status" value="1"/>
</dbReference>
<protein>
    <submittedName>
        <fullName evidence="5">AraC-like DNA-binding protein</fullName>
    </submittedName>
</protein>
<keyword evidence="6" id="KW-1185">Reference proteome</keyword>
<dbReference type="RefSeq" id="WP_183369105.1">
    <property type="nucleotide sequence ID" value="NZ_BAABHL010000021.1"/>
</dbReference>
<dbReference type="InterPro" id="IPR018060">
    <property type="entry name" value="HTH_AraC"/>
</dbReference>
<dbReference type="Gene3D" id="2.60.120.10">
    <property type="entry name" value="Jelly Rolls"/>
    <property type="match status" value="1"/>
</dbReference>
<sequence>MTRVPSPLPEDPCDVAGAKWAGTVTVGVGALAYSGVVGATDLHRHGAHQIVHVTTGRVSVELETETVGPTSGIVIPGGVAHALRPGPGSAVATTIYLDVDTLRGADTREMVADRPPAEWSEVFGEVVGSWPVPLDALDDRARHRPLVEHLSAVPGADEVDGMHPYVRAALDVLSERVTGRTSLGEIAAAVNVSVPHLNRLWRADMGISFPAWVRWTRLRQAARSVGAGASITDAAHEVGFADGAHASRVCREMFGMSPLELTRAIVIV</sequence>
<dbReference type="PROSITE" id="PS01124">
    <property type="entry name" value="HTH_ARAC_FAMILY_2"/>
    <property type="match status" value="1"/>
</dbReference>
<dbReference type="PANTHER" id="PTHR46796">
    <property type="entry name" value="HTH-TYPE TRANSCRIPTIONAL ACTIVATOR RHAS-RELATED"/>
    <property type="match status" value="1"/>
</dbReference>
<accession>A0A840EQF2</accession>
<dbReference type="SUPFAM" id="SSF46689">
    <property type="entry name" value="Homeodomain-like"/>
    <property type="match status" value="2"/>
</dbReference>
<evidence type="ECO:0000313" key="5">
    <source>
        <dbReference type="EMBL" id="MBB4133932.1"/>
    </source>
</evidence>
<dbReference type="InterPro" id="IPR011051">
    <property type="entry name" value="RmlC_Cupin_sf"/>
</dbReference>
<dbReference type="SMART" id="SM00342">
    <property type="entry name" value="HTH_ARAC"/>
    <property type="match status" value="1"/>
</dbReference>
<dbReference type="InterPro" id="IPR050204">
    <property type="entry name" value="AraC_XylS_family_regulators"/>
</dbReference>
<dbReference type="Proteomes" id="UP000551501">
    <property type="component" value="Unassembled WGS sequence"/>
</dbReference>
<evidence type="ECO:0000256" key="2">
    <source>
        <dbReference type="ARBA" id="ARBA00023125"/>
    </source>
</evidence>
<dbReference type="GO" id="GO:0003700">
    <property type="term" value="F:DNA-binding transcription factor activity"/>
    <property type="evidence" value="ECO:0007669"/>
    <property type="project" value="InterPro"/>
</dbReference>
<keyword evidence="2 5" id="KW-0238">DNA-binding</keyword>
<reference evidence="5 6" key="1">
    <citation type="submission" date="2020-08" db="EMBL/GenBank/DDBJ databases">
        <title>Sequencing the genomes of 1000 actinobacteria strains.</title>
        <authorList>
            <person name="Klenk H.-P."/>
        </authorList>
    </citation>
    <scope>NUCLEOTIDE SEQUENCE [LARGE SCALE GENOMIC DNA]</scope>
    <source>
        <strain evidence="5 6">DSM 45298</strain>
    </source>
</reference>
<dbReference type="SUPFAM" id="SSF51182">
    <property type="entry name" value="RmlC-like cupins"/>
    <property type="match status" value="1"/>
</dbReference>
<comment type="caution">
    <text evidence="5">The sequence shown here is derived from an EMBL/GenBank/DDBJ whole genome shotgun (WGS) entry which is preliminary data.</text>
</comment>